<accession>A0ABZ0Z6M3</accession>
<keyword evidence="2" id="KW-1185">Reference proteome</keyword>
<reference evidence="1 2" key="1">
    <citation type="submission" date="2023-11" db="EMBL/GenBank/DDBJ databases">
        <authorList>
            <person name="Cook R."/>
            <person name="Crisci M."/>
            <person name="Pye H."/>
            <person name="Adriaenssens E."/>
            <person name="Santini J."/>
        </authorList>
    </citation>
    <scope>NUCLEOTIDE SEQUENCE [LARGE SCALE GENOMIC DNA]</scope>
    <source>
        <strain evidence="1">Lak_Megaphage_Sonny</strain>
    </source>
</reference>
<organism evidence="1 2">
    <name type="scientific">phage Lak_Megaphage_Sonny</name>
    <dbReference type="NCBI Taxonomy" id="3109229"/>
    <lineage>
        <taxon>Viruses</taxon>
        <taxon>Duplodnaviria</taxon>
        <taxon>Heunggongvirae</taxon>
        <taxon>Uroviricota</taxon>
        <taxon>Caudoviricetes</taxon>
        <taxon>Caudoviricetes code 15 clade</taxon>
    </lineage>
</organism>
<dbReference type="EMBL" id="OR769223">
    <property type="protein sequence ID" value="WQJ53674.1"/>
    <property type="molecule type" value="Genomic_DNA"/>
</dbReference>
<name>A0ABZ0Z6M3_9CAUD</name>
<protein>
    <submittedName>
        <fullName evidence="1">Uncharacterized protein</fullName>
    </submittedName>
</protein>
<evidence type="ECO:0000313" key="2">
    <source>
        <dbReference type="Proteomes" id="UP001358193"/>
    </source>
</evidence>
<evidence type="ECO:0000313" key="1">
    <source>
        <dbReference type="EMBL" id="WQJ53674.1"/>
    </source>
</evidence>
<sequence>MKLHPKVAKFCPGCHGLLQLTNQPVFTAPLIEKPKSDTKTITVIGKPEKRSNSISLF</sequence>
<dbReference type="Proteomes" id="UP001358193">
    <property type="component" value="Segment"/>
</dbReference>
<proteinExistence type="predicted"/>